<dbReference type="EMBL" id="BLAL01000206">
    <property type="protein sequence ID" value="GES91663.1"/>
    <property type="molecule type" value="Genomic_DNA"/>
</dbReference>
<proteinExistence type="predicted"/>
<dbReference type="AlphaFoldDB" id="A0A8H3LUS8"/>
<reference evidence="1" key="1">
    <citation type="submission" date="2019-10" db="EMBL/GenBank/DDBJ databases">
        <title>Conservation and host-specific expression of non-tandemly repeated heterogenous ribosome RNA gene in arbuscular mycorrhizal fungi.</title>
        <authorList>
            <person name="Maeda T."/>
            <person name="Kobayashi Y."/>
            <person name="Nakagawa T."/>
            <person name="Ezawa T."/>
            <person name="Yamaguchi K."/>
            <person name="Bino T."/>
            <person name="Nishimoto Y."/>
            <person name="Shigenobu S."/>
            <person name="Kawaguchi M."/>
        </authorList>
    </citation>
    <scope>NUCLEOTIDE SEQUENCE</scope>
    <source>
        <strain evidence="1">HR1</strain>
    </source>
</reference>
<protein>
    <submittedName>
        <fullName evidence="1">Uncharacterized protein</fullName>
    </submittedName>
</protein>
<name>A0A8H3LUS8_9GLOM</name>
<gene>
    <name evidence="1" type="ORF">RCL2_001846700</name>
</gene>
<organism evidence="1 2">
    <name type="scientific">Rhizophagus clarus</name>
    <dbReference type="NCBI Taxonomy" id="94130"/>
    <lineage>
        <taxon>Eukaryota</taxon>
        <taxon>Fungi</taxon>
        <taxon>Fungi incertae sedis</taxon>
        <taxon>Mucoromycota</taxon>
        <taxon>Glomeromycotina</taxon>
        <taxon>Glomeromycetes</taxon>
        <taxon>Glomerales</taxon>
        <taxon>Glomeraceae</taxon>
        <taxon>Rhizophagus</taxon>
    </lineage>
</organism>
<sequence length="124" mass="14421">MLDDCIMNTLSHRTVSIYLASLFVSLCKSIIEDCTMSILSDELLFFSEHCSLLDIQLDTSSYQENILTDKLDQQHNKPLEIQFLLNFTTRKMRINTFIRIPEHCSLLDIQLDTPSYQENILTDN</sequence>
<accession>A0A8H3LUS8</accession>
<comment type="caution">
    <text evidence="1">The sequence shown here is derived from an EMBL/GenBank/DDBJ whole genome shotgun (WGS) entry which is preliminary data.</text>
</comment>
<evidence type="ECO:0000313" key="1">
    <source>
        <dbReference type="EMBL" id="GES91663.1"/>
    </source>
</evidence>
<dbReference type="Proteomes" id="UP000615446">
    <property type="component" value="Unassembled WGS sequence"/>
</dbReference>
<evidence type="ECO:0000313" key="2">
    <source>
        <dbReference type="Proteomes" id="UP000615446"/>
    </source>
</evidence>